<reference evidence="13" key="1">
    <citation type="submission" date="2020-11" db="EMBL/GenBank/DDBJ databases">
        <title>Kefir isolates.</title>
        <authorList>
            <person name="Marcisauskas S."/>
            <person name="Kim Y."/>
            <person name="Blasche S."/>
        </authorList>
    </citation>
    <scope>NUCLEOTIDE SEQUENCE</scope>
    <source>
        <strain evidence="13">Olga-1</strain>
    </source>
</reference>
<evidence type="ECO:0000256" key="7">
    <source>
        <dbReference type="ARBA" id="ARBA00023128"/>
    </source>
</evidence>
<keyword evidence="14" id="KW-1185">Reference proteome</keyword>
<name>A0A9P6WMS3_9ASCO</name>
<accession>A0A9P6WMS3</accession>
<evidence type="ECO:0000256" key="8">
    <source>
        <dbReference type="ARBA" id="ARBA00023136"/>
    </source>
</evidence>
<dbReference type="EMBL" id="PUHW01000057">
    <property type="protein sequence ID" value="KAG0689860.1"/>
    <property type="molecule type" value="Genomic_DNA"/>
</dbReference>
<comment type="caution">
    <text evidence="13">The sequence shown here is derived from an EMBL/GenBank/DDBJ whole genome shotgun (WGS) entry which is preliminary data.</text>
</comment>
<gene>
    <name evidence="13" type="primary">SHE9</name>
    <name evidence="13" type="ORF">C6P40_004330</name>
</gene>
<feature type="coiled-coil region" evidence="11">
    <location>
        <begin position="361"/>
        <end position="388"/>
    </location>
</feature>
<comment type="function">
    <text evidence="9">Required for the maintenance of the structure of the mitochondrial inner membrane. Involved in mitochondrial morphology. Causes growth arrest when highly overexpressed.</text>
</comment>
<dbReference type="OrthoDB" id="5595506at2759"/>
<proteinExistence type="inferred from homology"/>
<evidence type="ECO:0000256" key="9">
    <source>
        <dbReference type="ARBA" id="ARBA00024807"/>
    </source>
</evidence>
<dbReference type="Pfam" id="PF05546">
    <property type="entry name" value="She9_MDM33"/>
    <property type="match status" value="1"/>
</dbReference>
<protein>
    <recommendedName>
        <fullName evidence="10">Sensitive to high expression protein 9, mitochondrial</fullName>
    </recommendedName>
</protein>
<organism evidence="13 14">
    <name type="scientific">Pichia californica</name>
    <dbReference type="NCBI Taxonomy" id="460514"/>
    <lineage>
        <taxon>Eukaryota</taxon>
        <taxon>Fungi</taxon>
        <taxon>Dikarya</taxon>
        <taxon>Ascomycota</taxon>
        <taxon>Saccharomycotina</taxon>
        <taxon>Pichiomycetes</taxon>
        <taxon>Pichiales</taxon>
        <taxon>Pichiaceae</taxon>
        <taxon>Pichia</taxon>
    </lineage>
</organism>
<comment type="subcellular location">
    <subcellularLocation>
        <location evidence="10">Mitochondrion inner membrane</location>
        <topology evidence="10">Multi-pass membrane protein</topology>
    </subcellularLocation>
</comment>
<evidence type="ECO:0000256" key="5">
    <source>
        <dbReference type="ARBA" id="ARBA00022989"/>
    </source>
</evidence>
<evidence type="ECO:0000256" key="11">
    <source>
        <dbReference type="SAM" id="Coils"/>
    </source>
</evidence>
<feature type="region of interest" description="Disordered" evidence="12">
    <location>
        <begin position="85"/>
        <end position="124"/>
    </location>
</feature>
<feature type="compositionally biased region" description="Low complexity" evidence="12">
    <location>
        <begin position="38"/>
        <end position="48"/>
    </location>
</feature>
<evidence type="ECO:0000256" key="2">
    <source>
        <dbReference type="ARBA" id="ARBA00022692"/>
    </source>
</evidence>
<dbReference type="InterPro" id="IPR008839">
    <property type="entry name" value="MDM33_fungi"/>
</dbReference>
<dbReference type="GO" id="GO:0007007">
    <property type="term" value="P:inner mitochondrial membrane organization"/>
    <property type="evidence" value="ECO:0007669"/>
    <property type="project" value="TreeGrafter"/>
</dbReference>
<evidence type="ECO:0000256" key="10">
    <source>
        <dbReference type="RuleBase" id="RU364128"/>
    </source>
</evidence>
<feature type="transmembrane region" description="Helical" evidence="10">
    <location>
        <begin position="322"/>
        <end position="345"/>
    </location>
</feature>
<keyword evidence="8 10" id="KW-0472">Membrane</keyword>
<keyword evidence="2 10" id="KW-0812">Transmembrane</keyword>
<keyword evidence="6 11" id="KW-0175">Coiled coil</keyword>
<evidence type="ECO:0000256" key="12">
    <source>
        <dbReference type="SAM" id="MobiDB-lite"/>
    </source>
</evidence>
<evidence type="ECO:0000256" key="1">
    <source>
        <dbReference type="ARBA" id="ARBA00007472"/>
    </source>
</evidence>
<evidence type="ECO:0000313" key="13">
    <source>
        <dbReference type="EMBL" id="KAG0689860.1"/>
    </source>
</evidence>
<dbReference type="AlphaFoldDB" id="A0A9P6WMS3"/>
<evidence type="ECO:0000256" key="4">
    <source>
        <dbReference type="ARBA" id="ARBA00022946"/>
    </source>
</evidence>
<evidence type="ECO:0000256" key="6">
    <source>
        <dbReference type="ARBA" id="ARBA00023054"/>
    </source>
</evidence>
<sequence>MMRLNIVLLRNLYSASSRQFTTSSCVYNKPSSSKFQTSSPDSSNNNESNKFVENEVQQRISKILADIPQGGRLIEEPQIINESKVKSEPTFSSTGNDADPIIDSTSTHSKKINKENSTASHEAQSNNKYTYSDIFNIKQIIDTVKESENVKQLQKELTIFYNTKKKEQQELKDSLSKRVGNNVVELKQSIRIASNVVNEITGYNKVMKLKDIIVENEQKLKDIKEAIHNAKVDHEKALELRSSSQKEVNELLERKNSWNPVDLDRFTRIYMTTHDLDKTVKDSTGNLKNLEELQETTHDALIRSIMNRYHEEQIWSDKIRQFSTWGTILIMCINMLLVLLVQFVFEPFKRWRLVSSFEGKVKDLFQNSEKLDSDIQDLKEQLERLNSASIQKFAATTATDASVTQNSESIENYAGQPAELEETTGPTVAELEEISTNTIYVLPPFRIINGRKLDTKTLSLYIKHYYKILNGWIKEFAGYMSPISYRSAKPLNTTVGEFQTFVGSSILLSTICGIIIGHIVL</sequence>
<dbReference type="Proteomes" id="UP000697127">
    <property type="component" value="Unassembled WGS sequence"/>
</dbReference>
<feature type="transmembrane region" description="Helical" evidence="10">
    <location>
        <begin position="501"/>
        <end position="520"/>
    </location>
</feature>
<feature type="coiled-coil region" evidence="11">
    <location>
        <begin position="206"/>
        <end position="233"/>
    </location>
</feature>
<keyword evidence="3 10" id="KW-0999">Mitochondrion inner membrane</keyword>
<dbReference type="PANTHER" id="PTHR31961">
    <property type="entry name" value="SENSITIVE TO HIGH EXPRESSION PROTEIN 9, MITOCHONDRIAL"/>
    <property type="match status" value="1"/>
</dbReference>
<keyword evidence="7 10" id="KW-0496">Mitochondrion</keyword>
<comment type="subunit">
    <text evidence="10">Homooligomer.</text>
</comment>
<feature type="region of interest" description="Disordered" evidence="12">
    <location>
        <begin position="29"/>
        <end position="48"/>
    </location>
</feature>
<dbReference type="PANTHER" id="PTHR31961:SF3">
    <property type="entry name" value="SENSITIVE TO HIGH EXPRESSION PROTEIN 9, MITOCHONDRIAL"/>
    <property type="match status" value="1"/>
</dbReference>
<feature type="compositionally biased region" description="Polar residues" evidence="12">
    <location>
        <begin position="115"/>
        <end position="124"/>
    </location>
</feature>
<evidence type="ECO:0000256" key="3">
    <source>
        <dbReference type="ARBA" id="ARBA00022792"/>
    </source>
</evidence>
<keyword evidence="4 10" id="KW-0809">Transit peptide</keyword>
<evidence type="ECO:0000313" key="14">
    <source>
        <dbReference type="Proteomes" id="UP000697127"/>
    </source>
</evidence>
<keyword evidence="5 10" id="KW-1133">Transmembrane helix</keyword>
<dbReference type="GO" id="GO:0005743">
    <property type="term" value="C:mitochondrial inner membrane"/>
    <property type="evidence" value="ECO:0007669"/>
    <property type="project" value="UniProtKB-SubCell"/>
</dbReference>
<comment type="similarity">
    <text evidence="1 10">Belongs to the SHE9 family.</text>
</comment>